<keyword evidence="1" id="KW-0732">Signal</keyword>
<organism evidence="2 3">
    <name type="scientific">Dictyocaulus viviparus</name>
    <name type="common">Bovine lungworm</name>
    <dbReference type="NCBI Taxonomy" id="29172"/>
    <lineage>
        <taxon>Eukaryota</taxon>
        <taxon>Metazoa</taxon>
        <taxon>Ecdysozoa</taxon>
        <taxon>Nematoda</taxon>
        <taxon>Chromadorea</taxon>
        <taxon>Rhabditida</taxon>
        <taxon>Rhabditina</taxon>
        <taxon>Rhabditomorpha</taxon>
        <taxon>Strongyloidea</taxon>
        <taxon>Metastrongylidae</taxon>
        <taxon>Dictyocaulus</taxon>
    </lineage>
</organism>
<sequence>MLHLSRLGMLLLVCIVSVTVNSQLQQSDDEQMNEERLAKASPIWMNAKRARNPYSWMAAEEVNSARNPYYWMGQTKGKRLIRYADQIYSHPRNPYSWMYTMFDKRTNTPYSWMNE</sequence>
<evidence type="ECO:0000313" key="3">
    <source>
        <dbReference type="Proteomes" id="UP000053766"/>
    </source>
</evidence>
<dbReference type="OrthoDB" id="5805263at2759"/>
<feature type="chain" id="PRO_5002336398" evidence="1">
    <location>
        <begin position="23"/>
        <end position="115"/>
    </location>
</feature>
<proteinExistence type="predicted"/>
<keyword evidence="3" id="KW-1185">Reference proteome</keyword>
<dbReference type="EMBL" id="KN716201">
    <property type="protein sequence ID" value="KJH50610.1"/>
    <property type="molecule type" value="Genomic_DNA"/>
</dbReference>
<gene>
    <name evidence="2" type="ORF">DICVIV_03202</name>
</gene>
<accession>A0A0D8Y1P8</accession>
<feature type="signal peptide" evidence="1">
    <location>
        <begin position="1"/>
        <end position="22"/>
    </location>
</feature>
<dbReference type="Proteomes" id="UP000053766">
    <property type="component" value="Unassembled WGS sequence"/>
</dbReference>
<evidence type="ECO:0000256" key="1">
    <source>
        <dbReference type="SAM" id="SignalP"/>
    </source>
</evidence>
<protein>
    <submittedName>
        <fullName evidence="2">Uncharacterized protein</fullName>
    </submittedName>
</protein>
<evidence type="ECO:0000313" key="2">
    <source>
        <dbReference type="EMBL" id="KJH50610.1"/>
    </source>
</evidence>
<name>A0A0D8Y1P8_DICVI</name>
<dbReference type="AlphaFoldDB" id="A0A0D8Y1P8"/>
<reference evidence="2 3" key="1">
    <citation type="submission" date="2013-11" db="EMBL/GenBank/DDBJ databases">
        <title>Draft genome of the bovine lungworm Dictyocaulus viviparus.</title>
        <authorList>
            <person name="Mitreva M."/>
        </authorList>
    </citation>
    <scope>NUCLEOTIDE SEQUENCE [LARGE SCALE GENOMIC DNA]</scope>
    <source>
        <strain evidence="2 3">HannoverDv2000</strain>
    </source>
</reference>
<reference evidence="3" key="2">
    <citation type="journal article" date="2016" name="Sci. Rep.">
        <title>Dictyocaulus viviparus genome, variome and transcriptome elucidate lungworm biology and support future intervention.</title>
        <authorList>
            <person name="McNulty S.N."/>
            <person name="Strube C."/>
            <person name="Rosa B.A."/>
            <person name="Martin J.C."/>
            <person name="Tyagi R."/>
            <person name="Choi Y.J."/>
            <person name="Wang Q."/>
            <person name="Hallsworth Pepin K."/>
            <person name="Zhang X."/>
            <person name="Ozersky P."/>
            <person name="Wilson R.K."/>
            <person name="Sternberg P.W."/>
            <person name="Gasser R.B."/>
            <person name="Mitreva M."/>
        </authorList>
    </citation>
    <scope>NUCLEOTIDE SEQUENCE [LARGE SCALE GENOMIC DNA]</scope>
    <source>
        <strain evidence="3">HannoverDv2000</strain>
    </source>
</reference>